<protein>
    <submittedName>
        <fullName evidence="1">Uncharacterized protein</fullName>
    </submittedName>
</protein>
<dbReference type="OrthoDB" id="9808126at2"/>
<dbReference type="EMBL" id="VCKY01000295">
    <property type="protein sequence ID" value="TMR08418.1"/>
    <property type="molecule type" value="Genomic_DNA"/>
</dbReference>
<sequence>MSGSSASSGAADVFIGEPLGSGLARLEVMASDLDAGWGEVQARIRGLLEARPWGDGPEGAEFERALLTYGGPWLCVDDTDGLVEEIGGLPAKLRTQVGNTLATDAAIAESIAVPSQWTM</sequence>
<proteinExistence type="predicted"/>
<dbReference type="Proteomes" id="UP000309128">
    <property type="component" value="Unassembled WGS sequence"/>
</dbReference>
<comment type="caution">
    <text evidence="1">The sequence shown here is derived from an EMBL/GenBank/DDBJ whole genome shotgun (WGS) entry which is preliminary data.</text>
</comment>
<accession>A0A5S4EXP2</accession>
<gene>
    <name evidence="1" type="ORF">ETD86_47935</name>
</gene>
<name>A0A5S4EXP2_9ACTN</name>
<dbReference type="AlphaFoldDB" id="A0A5S4EXP2"/>
<dbReference type="RefSeq" id="WP_138673279.1">
    <property type="nucleotide sequence ID" value="NZ_VCKY01000295.1"/>
</dbReference>
<evidence type="ECO:0000313" key="2">
    <source>
        <dbReference type="Proteomes" id="UP000309128"/>
    </source>
</evidence>
<keyword evidence="2" id="KW-1185">Reference proteome</keyword>
<organism evidence="1 2">
    <name type="scientific">Nonomuraea turkmeniaca</name>
    <dbReference type="NCBI Taxonomy" id="103838"/>
    <lineage>
        <taxon>Bacteria</taxon>
        <taxon>Bacillati</taxon>
        <taxon>Actinomycetota</taxon>
        <taxon>Actinomycetes</taxon>
        <taxon>Streptosporangiales</taxon>
        <taxon>Streptosporangiaceae</taxon>
        <taxon>Nonomuraea</taxon>
    </lineage>
</organism>
<reference evidence="1 2" key="1">
    <citation type="submission" date="2019-05" db="EMBL/GenBank/DDBJ databases">
        <title>Draft genome sequence of Nonomuraea turkmeniaca DSM 43926.</title>
        <authorList>
            <person name="Saricaoglu S."/>
            <person name="Isik K."/>
        </authorList>
    </citation>
    <scope>NUCLEOTIDE SEQUENCE [LARGE SCALE GENOMIC DNA]</scope>
    <source>
        <strain evidence="1 2">DSM 43926</strain>
    </source>
</reference>
<evidence type="ECO:0000313" key="1">
    <source>
        <dbReference type="EMBL" id="TMR08418.1"/>
    </source>
</evidence>